<dbReference type="PANTHER" id="PTHR42731:SF1">
    <property type="entry name" value="RADICAL SAM DOMAIN PROTEIN"/>
    <property type="match status" value="1"/>
</dbReference>
<keyword evidence="3" id="KW-0408">Iron</keyword>
<evidence type="ECO:0000256" key="1">
    <source>
        <dbReference type="ARBA" id="ARBA00022691"/>
    </source>
</evidence>
<accession>A0A1V6N3F9</accession>
<dbReference type="PROSITE" id="PS51918">
    <property type="entry name" value="RADICAL_SAM"/>
    <property type="match status" value="1"/>
</dbReference>
<dbReference type="GO" id="GO:0003824">
    <property type="term" value="F:catalytic activity"/>
    <property type="evidence" value="ECO:0007669"/>
    <property type="project" value="InterPro"/>
</dbReference>
<dbReference type="InterPro" id="IPR006638">
    <property type="entry name" value="Elp3/MiaA/NifB-like_rSAM"/>
</dbReference>
<dbReference type="InterPro" id="IPR045784">
    <property type="entry name" value="Radical_SAM_N2"/>
</dbReference>
<dbReference type="CDD" id="cd01335">
    <property type="entry name" value="Radical_SAM"/>
    <property type="match status" value="1"/>
</dbReference>
<keyword evidence="4" id="KW-0411">Iron-sulfur</keyword>
<dbReference type="InterPro" id="IPR058240">
    <property type="entry name" value="rSAM_sf"/>
</dbReference>
<evidence type="ECO:0000313" key="6">
    <source>
        <dbReference type="EMBL" id="OQD59123.1"/>
    </source>
</evidence>
<dbReference type="PANTHER" id="PTHR42731">
    <property type="entry name" value="SLL1084 PROTEIN"/>
    <property type="match status" value="1"/>
</dbReference>
<dbReference type="SFLD" id="SFLDS00029">
    <property type="entry name" value="Radical_SAM"/>
    <property type="match status" value="1"/>
</dbReference>
<dbReference type="GO" id="GO:0051536">
    <property type="term" value="F:iron-sulfur cluster binding"/>
    <property type="evidence" value="ECO:0007669"/>
    <property type="project" value="UniProtKB-KW"/>
</dbReference>
<dbReference type="Pfam" id="PF04055">
    <property type="entry name" value="Radical_SAM"/>
    <property type="match status" value="1"/>
</dbReference>
<gene>
    <name evidence="6" type="ORF">MBBAR_6c02340</name>
</gene>
<proteinExistence type="predicted"/>
<evidence type="ECO:0000256" key="2">
    <source>
        <dbReference type="ARBA" id="ARBA00022723"/>
    </source>
</evidence>
<dbReference type="AlphaFoldDB" id="A0A1V6N3F9"/>
<dbReference type="Proteomes" id="UP000191661">
    <property type="component" value="Unassembled WGS sequence"/>
</dbReference>
<organism evidence="6 7">
    <name type="scientific">Methanobrevibacter arboriphilus JCM 13429 = DSM 1125</name>
    <dbReference type="NCBI Taxonomy" id="1300164"/>
    <lineage>
        <taxon>Archaea</taxon>
        <taxon>Methanobacteriati</taxon>
        <taxon>Methanobacteriota</taxon>
        <taxon>Methanomada group</taxon>
        <taxon>Methanobacteria</taxon>
        <taxon>Methanobacteriales</taxon>
        <taxon>Methanobacteriaceae</taxon>
        <taxon>Methanobrevibacter</taxon>
    </lineage>
</organism>
<reference evidence="6 7" key="1">
    <citation type="submission" date="2014-12" db="EMBL/GenBank/DDBJ databases">
        <title>Genome sequence of Methanobrevibacter arboriphilicus DH1, DSM1125.</title>
        <authorList>
            <person name="Poehlein A."/>
            <person name="Thauer R.K."/>
            <person name="Seedorf H."/>
            <person name="Daniel R."/>
        </authorList>
    </citation>
    <scope>NUCLEOTIDE SEQUENCE [LARGE SCALE GENOMIC DNA]</scope>
    <source>
        <strain evidence="6 7">DH1</strain>
    </source>
</reference>
<comment type="caution">
    <text evidence="6">The sequence shown here is derived from an EMBL/GenBank/DDBJ whole genome shotgun (WGS) entry which is preliminary data.</text>
</comment>
<dbReference type="Pfam" id="PF19864">
    <property type="entry name" value="Radical_SAM_N2"/>
    <property type="match status" value="1"/>
</dbReference>
<protein>
    <submittedName>
        <fullName evidence="6">Putative Fe-S oxidoreductase</fullName>
    </submittedName>
</protein>
<evidence type="ECO:0000259" key="5">
    <source>
        <dbReference type="PROSITE" id="PS51918"/>
    </source>
</evidence>
<sequence>MIYEKNVIMKKPLKVDIRFASVYPNVYKTAMSSLGYQIIYGMINERKDSWCERVVYPDARSIESNSPLKDFDIISFSLQYEQDYFNMLEMLKKAEIPLRRKDRKIKEDFDKKKSDYPLIIAGGPCATSNPLPISDFIDIFIIGEFEPILNDFLDLYKKLKHPIKQLESFLSLKGIYLPSIDNKVKRIIVEDMDHAYHVTNPIIAKAEKKEDEDSLPVFGNSILLNVSRGCARGCRFCMSGYLYRPLRETKLQKLFDVAEKARANTGLKKVSLIGAAVSDYSKIDELIKGLLDRGFQISTPSMRIESITTKSLNFLKKSGAKTITIAPESIYPLRKSINKNIPDEKIFKIIKKATELGLNLKLYFLIGLINETEEDIEELGLYIKKIHFLKDKNSIKFSINPLIPKPHTPMQWEGYDLKDIKSKIKYLKKELKGIDVKFDSPKMGLIQYVLSCKGREIGNILEKSLDLKIPIKEWEKHSKGYYNNSNSNNNIISNTNINNSISNNNININTNISNNTSNINKVLDKEKESSNNSNIMERVLGLETKLPWENIDIGLNKNFLREERKKIFNYEDTEWCQRASCYKCGSCK</sequence>
<keyword evidence="2" id="KW-0479">Metal-binding</keyword>
<keyword evidence="7" id="KW-1185">Reference proteome</keyword>
<feature type="domain" description="Radical SAM core" evidence="5">
    <location>
        <begin position="216"/>
        <end position="437"/>
    </location>
</feature>
<dbReference type="GO" id="GO:0046872">
    <property type="term" value="F:metal ion binding"/>
    <property type="evidence" value="ECO:0007669"/>
    <property type="project" value="UniProtKB-KW"/>
</dbReference>
<evidence type="ECO:0000313" key="7">
    <source>
        <dbReference type="Proteomes" id="UP000191661"/>
    </source>
</evidence>
<dbReference type="InterPro" id="IPR013785">
    <property type="entry name" value="Aldolase_TIM"/>
</dbReference>
<dbReference type="SMART" id="SM00729">
    <property type="entry name" value="Elp3"/>
    <property type="match status" value="1"/>
</dbReference>
<dbReference type="EMBL" id="JXMW01000006">
    <property type="protein sequence ID" value="OQD59123.1"/>
    <property type="molecule type" value="Genomic_DNA"/>
</dbReference>
<dbReference type="Gene3D" id="3.20.20.70">
    <property type="entry name" value="Aldolase class I"/>
    <property type="match status" value="1"/>
</dbReference>
<evidence type="ECO:0000256" key="3">
    <source>
        <dbReference type="ARBA" id="ARBA00023004"/>
    </source>
</evidence>
<keyword evidence="1" id="KW-0949">S-adenosyl-L-methionine</keyword>
<dbReference type="InterPro" id="IPR007197">
    <property type="entry name" value="rSAM"/>
</dbReference>
<dbReference type="SFLD" id="SFLDG01082">
    <property type="entry name" value="B12-binding_domain_containing"/>
    <property type="match status" value="1"/>
</dbReference>
<name>A0A1V6N3F9_METAZ</name>
<dbReference type="OrthoDB" id="2305at2157"/>
<evidence type="ECO:0000256" key="4">
    <source>
        <dbReference type="ARBA" id="ARBA00023014"/>
    </source>
</evidence>
<dbReference type="SUPFAM" id="SSF102114">
    <property type="entry name" value="Radical SAM enzymes"/>
    <property type="match status" value="1"/>
</dbReference>